<dbReference type="InterPro" id="IPR032071">
    <property type="entry name" value="DUF4806"/>
</dbReference>
<name>A0A8J2K0U2_9HEXA</name>
<dbReference type="OrthoDB" id="7551382at2759"/>
<evidence type="ECO:0000313" key="4">
    <source>
        <dbReference type="Proteomes" id="UP000708208"/>
    </source>
</evidence>
<protein>
    <recommendedName>
        <fullName evidence="2">DUF4806 domain-containing protein</fullName>
    </recommendedName>
</protein>
<gene>
    <name evidence="3" type="ORF">AFUS01_LOCUS7109</name>
</gene>
<dbReference type="Proteomes" id="UP000708208">
    <property type="component" value="Unassembled WGS sequence"/>
</dbReference>
<feature type="region of interest" description="Disordered" evidence="1">
    <location>
        <begin position="343"/>
        <end position="386"/>
    </location>
</feature>
<evidence type="ECO:0000259" key="2">
    <source>
        <dbReference type="Pfam" id="PF16064"/>
    </source>
</evidence>
<feature type="compositionally biased region" description="Acidic residues" evidence="1">
    <location>
        <begin position="377"/>
        <end position="386"/>
    </location>
</feature>
<keyword evidence="4" id="KW-1185">Reference proteome</keyword>
<evidence type="ECO:0000256" key="1">
    <source>
        <dbReference type="SAM" id="MobiDB-lite"/>
    </source>
</evidence>
<dbReference type="EMBL" id="CAJVCH010047699">
    <property type="protein sequence ID" value="CAG7717668.1"/>
    <property type="molecule type" value="Genomic_DNA"/>
</dbReference>
<accession>A0A8J2K0U2</accession>
<feature type="domain" description="DUF4806" evidence="2">
    <location>
        <begin position="229"/>
        <end position="302"/>
    </location>
</feature>
<dbReference type="AlphaFoldDB" id="A0A8J2K0U2"/>
<dbReference type="PANTHER" id="PTHR34153:SF2">
    <property type="entry name" value="SI:CH211-262H13.3-RELATED"/>
    <property type="match status" value="1"/>
</dbReference>
<evidence type="ECO:0000313" key="3">
    <source>
        <dbReference type="EMBL" id="CAG7717668.1"/>
    </source>
</evidence>
<organism evidence="3 4">
    <name type="scientific">Allacma fusca</name>
    <dbReference type="NCBI Taxonomy" id="39272"/>
    <lineage>
        <taxon>Eukaryota</taxon>
        <taxon>Metazoa</taxon>
        <taxon>Ecdysozoa</taxon>
        <taxon>Arthropoda</taxon>
        <taxon>Hexapoda</taxon>
        <taxon>Collembola</taxon>
        <taxon>Symphypleona</taxon>
        <taxon>Sminthuridae</taxon>
        <taxon>Allacma</taxon>
    </lineage>
</organism>
<dbReference type="PANTHER" id="PTHR34153">
    <property type="entry name" value="SI:CH211-262H13.3-RELATED-RELATED"/>
    <property type="match status" value="1"/>
</dbReference>
<comment type="caution">
    <text evidence="3">The sequence shown here is derived from an EMBL/GenBank/DDBJ whole genome shotgun (WGS) entry which is preliminary data.</text>
</comment>
<reference evidence="3" key="1">
    <citation type="submission" date="2021-06" db="EMBL/GenBank/DDBJ databases">
        <authorList>
            <person name="Hodson N. C."/>
            <person name="Mongue J. A."/>
            <person name="Jaron S. K."/>
        </authorList>
    </citation>
    <scope>NUCLEOTIDE SEQUENCE</scope>
</reference>
<proteinExistence type="predicted"/>
<sequence length="386" mass="43548">MEYYIVLFSVDNTLEVVPASWINSERQKCYWPENHDTTFIRRAITRGIGHDDTWGNLPITKSYGPYGTLLEARQKAKRKESRLTDASSESDAPRKRKLPEKLVESTQTARNHSHKKPKFGEKGQTGLKYPAQMIISPRNSQPISMPEVQCSQPALTIQVPTPTTSRTSTVIRQKETDAENGTKDDFRGLVLSSLAAIKIRLRTVESNQELILAQLKDVRGNARKPRLLNLPVKDLNELENLEEVILKNQEAYDEVADRLDGVGGDSVRECTFKTMKKLMSDDVARELNWKGRNSKGAFQNFQLCSIVTNCVHYYFGKKTGTLTVIEGALKDWLKAAPNRVKQRKLRSNENPLKTRQVIDIPNNSDSDENITDSTPCSDEDPANGSE</sequence>
<feature type="region of interest" description="Disordered" evidence="1">
    <location>
        <begin position="74"/>
        <end position="127"/>
    </location>
</feature>
<dbReference type="Pfam" id="PF16064">
    <property type="entry name" value="DUF4806"/>
    <property type="match status" value="1"/>
</dbReference>